<dbReference type="GO" id="GO:0016020">
    <property type="term" value="C:membrane"/>
    <property type="evidence" value="ECO:0007669"/>
    <property type="project" value="InterPro"/>
</dbReference>
<accession>A0A7C9LB22</accession>
<evidence type="ECO:0000259" key="2">
    <source>
        <dbReference type="SMART" id="SM00900"/>
    </source>
</evidence>
<feature type="signal peptide" evidence="1">
    <location>
        <begin position="1"/>
        <end position="23"/>
    </location>
</feature>
<dbReference type="RefSeq" id="WP_155716434.1">
    <property type="nucleotide sequence ID" value="NZ_VVIQ01000011.1"/>
</dbReference>
<dbReference type="GO" id="GO:0010181">
    <property type="term" value="F:FMN binding"/>
    <property type="evidence" value="ECO:0007669"/>
    <property type="project" value="InterPro"/>
</dbReference>
<dbReference type="SMART" id="SM00900">
    <property type="entry name" value="FMN_bind"/>
    <property type="match status" value="1"/>
</dbReference>
<keyword evidence="1" id="KW-0732">Signal</keyword>
<comment type="caution">
    <text evidence="3">The sequence shown here is derived from an EMBL/GenBank/DDBJ whole genome shotgun (WGS) entry which is preliminary data.</text>
</comment>
<dbReference type="InterPro" id="IPR007329">
    <property type="entry name" value="FMN-bd"/>
</dbReference>
<dbReference type="EMBL" id="VVIQ01000011">
    <property type="protein sequence ID" value="MUL28554.1"/>
    <property type="molecule type" value="Genomic_DNA"/>
</dbReference>
<dbReference type="AlphaFoldDB" id="A0A7C9LB22"/>
<reference evidence="3 4" key="1">
    <citation type="submission" date="2019-09" db="EMBL/GenBank/DDBJ databases">
        <title>Prevotella A2879 sp. nov., isolated from an abscess of a patient.</title>
        <authorList>
            <person name="Buhl M."/>
            <person name="Oberhettinger P."/>
        </authorList>
    </citation>
    <scope>NUCLEOTIDE SEQUENCE [LARGE SCALE GENOMIC DNA]</scope>
    <source>
        <strain evidence="3 4">A2879</strain>
    </source>
</reference>
<evidence type="ECO:0000313" key="3">
    <source>
        <dbReference type="EMBL" id="MUL28554.1"/>
    </source>
</evidence>
<name>A0A7C9LB22_9BACT</name>
<sequence>MLNKKFLSATFIALAITGSVAFAAVQQGKVMYKQADGTYVVNTTTLTPNVKGFKGATPVEVYIKNNKVVKVVPLPNHESPRYFNTVKENLLPKFEGMKVTKAAKAEQVDGATGATFSSRAIKANVAAAVAYYKKNK</sequence>
<evidence type="ECO:0000313" key="4">
    <source>
        <dbReference type="Proteomes" id="UP000482295"/>
    </source>
</evidence>
<proteinExistence type="predicted"/>
<feature type="chain" id="PRO_5028922665" evidence="1">
    <location>
        <begin position="24"/>
        <end position="136"/>
    </location>
</feature>
<gene>
    <name evidence="3" type="ORF">F0475_09640</name>
</gene>
<evidence type="ECO:0000256" key="1">
    <source>
        <dbReference type="SAM" id="SignalP"/>
    </source>
</evidence>
<dbReference type="Proteomes" id="UP000482295">
    <property type="component" value="Unassembled WGS sequence"/>
</dbReference>
<dbReference type="Pfam" id="PF04205">
    <property type="entry name" value="FMN_bind"/>
    <property type="match status" value="1"/>
</dbReference>
<feature type="domain" description="FMN-binding" evidence="2">
    <location>
        <begin position="52"/>
        <end position="132"/>
    </location>
</feature>
<keyword evidence="4" id="KW-1185">Reference proteome</keyword>
<organism evidence="3 4">
    <name type="scientific">Prevotella vespertina</name>
    <dbReference type="NCBI Taxonomy" id="2608404"/>
    <lineage>
        <taxon>Bacteria</taxon>
        <taxon>Pseudomonadati</taxon>
        <taxon>Bacteroidota</taxon>
        <taxon>Bacteroidia</taxon>
        <taxon>Bacteroidales</taxon>
        <taxon>Prevotellaceae</taxon>
        <taxon>Prevotella</taxon>
    </lineage>
</organism>
<protein>
    <submittedName>
        <fullName evidence="3">FMN-binding protein</fullName>
    </submittedName>
</protein>